<evidence type="ECO:0000313" key="2">
    <source>
        <dbReference type="Proteomes" id="UP000036958"/>
    </source>
</evidence>
<comment type="caution">
    <text evidence="1">The sequence shown here is derived from an EMBL/GenBank/DDBJ whole genome shotgun (WGS) entry which is preliminary data.</text>
</comment>
<organism evidence="1 2">
    <name type="scientific">Sunxiuqinia dokdonensis</name>
    <dbReference type="NCBI Taxonomy" id="1409788"/>
    <lineage>
        <taxon>Bacteria</taxon>
        <taxon>Pseudomonadati</taxon>
        <taxon>Bacteroidota</taxon>
        <taxon>Bacteroidia</taxon>
        <taxon>Marinilabiliales</taxon>
        <taxon>Prolixibacteraceae</taxon>
        <taxon>Sunxiuqinia</taxon>
    </lineage>
</organism>
<dbReference type="EMBL" id="LGIA01000187">
    <property type="protein sequence ID" value="KOH43447.1"/>
    <property type="molecule type" value="Genomic_DNA"/>
</dbReference>
<name>A0A0L8V5F0_9BACT</name>
<proteinExistence type="predicted"/>
<dbReference type="AlphaFoldDB" id="A0A0L8V5F0"/>
<gene>
    <name evidence="1" type="ORF">NC99_37260</name>
</gene>
<dbReference type="Proteomes" id="UP000036958">
    <property type="component" value="Unassembled WGS sequence"/>
</dbReference>
<evidence type="ECO:0000313" key="1">
    <source>
        <dbReference type="EMBL" id="KOH43447.1"/>
    </source>
</evidence>
<protein>
    <submittedName>
        <fullName evidence="1">Uncharacterized protein</fullName>
    </submittedName>
</protein>
<sequence length="51" mass="6121">MVKRQEFTTFDSNWRKSPSIFHFEHKASNVIRSKLTSKQRKVGWLKANKKN</sequence>
<keyword evidence="2" id="KW-1185">Reference proteome</keyword>
<reference evidence="2" key="1">
    <citation type="submission" date="2015-07" db="EMBL/GenBank/DDBJ databases">
        <title>Genome sequencing of Sunxiuqinia dokdonensis strain SK.</title>
        <authorList>
            <person name="Ahn S."/>
            <person name="Kim B.-C."/>
        </authorList>
    </citation>
    <scope>NUCLEOTIDE SEQUENCE [LARGE SCALE GENOMIC DNA]</scope>
    <source>
        <strain evidence="2">SK</strain>
    </source>
</reference>
<accession>A0A0L8V5F0</accession>
<dbReference type="STRING" id="1409788.NC99_37260"/>